<protein>
    <recommendedName>
        <fullName evidence="3">Hydrolase</fullName>
    </recommendedName>
</protein>
<sequence length="247" mass="26722">MARKKEIPRITGTLRAKAMHLPECIHDAKGMVVLGRRIKSVIYSTDIAVIRNCDADAVLAVYPYTPQQVISQAIISASSIPVFVGVGGGLTNGFRSALISQDAEAQGAYAVVVNEPMSVSNIHLIHRVIDIPIIGTVVDYDRDEIQSRLDAGVKILNVSAAKETAEVVSKIRRHFKNVAIMATGGPTEETIAQTIKAGANSIVYTPPSIAKIFSEIMADYRLHDDVVASPESAENEKGDIRDMLRMV</sequence>
<name>A0A1I7FP20_9FIRM</name>
<gene>
    <name evidence="1" type="ORF">SAMN05216508_10348</name>
</gene>
<dbReference type="STRING" id="155865.SAMN05216515_10348"/>
<reference evidence="1 2" key="1">
    <citation type="submission" date="2016-10" db="EMBL/GenBank/DDBJ databases">
        <authorList>
            <person name="de Groot N.N."/>
        </authorList>
    </citation>
    <scope>NUCLEOTIDE SEQUENCE [LARGE SCALE GENOMIC DNA]</scope>
    <source>
        <strain evidence="1 2">KHGC13</strain>
    </source>
</reference>
<proteinExistence type="predicted"/>
<dbReference type="AlphaFoldDB" id="A0A1I7FP20"/>
<dbReference type="InterPro" id="IPR013785">
    <property type="entry name" value="Aldolase_TIM"/>
</dbReference>
<organism evidence="1 2">
    <name type="scientific">Eubacterium pyruvativorans</name>
    <dbReference type="NCBI Taxonomy" id="155865"/>
    <lineage>
        <taxon>Bacteria</taxon>
        <taxon>Bacillati</taxon>
        <taxon>Bacillota</taxon>
        <taxon>Clostridia</taxon>
        <taxon>Eubacteriales</taxon>
        <taxon>Eubacteriaceae</taxon>
        <taxon>Eubacterium</taxon>
    </lineage>
</organism>
<evidence type="ECO:0008006" key="3">
    <source>
        <dbReference type="Google" id="ProtNLM"/>
    </source>
</evidence>
<dbReference type="InterPro" id="IPR011060">
    <property type="entry name" value="RibuloseP-bd_barrel"/>
</dbReference>
<keyword evidence="2" id="KW-1185">Reference proteome</keyword>
<dbReference type="SUPFAM" id="SSF51366">
    <property type="entry name" value="Ribulose-phoshate binding barrel"/>
    <property type="match status" value="1"/>
</dbReference>
<dbReference type="EMBL" id="FPBT01000003">
    <property type="protein sequence ID" value="SFU37957.1"/>
    <property type="molecule type" value="Genomic_DNA"/>
</dbReference>
<dbReference type="RefSeq" id="WP_242935051.1">
    <property type="nucleotide sequence ID" value="NZ_FOWF01000003.1"/>
</dbReference>
<dbReference type="Proteomes" id="UP000198817">
    <property type="component" value="Unassembled WGS sequence"/>
</dbReference>
<evidence type="ECO:0000313" key="2">
    <source>
        <dbReference type="Proteomes" id="UP000198817"/>
    </source>
</evidence>
<dbReference type="Gene3D" id="3.20.20.70">
    <property type="entry name" value="Aldolase class I"/>
    <property type="match status" value="1"/>
</dbReference>
<accession>A0A1I7FP20</accession>
<evidence type="ECO:0000313" key="1">
    <source>
        <dbReference type="EMBL" id="SFU37957.1"/>
    </source>
</evidence>